<gene>
    <name evidence="1" type="ORF">GN299_06090</name>
</gene>
<dbReference type="AlphaFoldDB" id="A0A7V8EJG0"/>
<evidence type="ECO:0000313" key="1">
    <source>
        <dbReference type="EMBL" id="KAF0255657.1"/>
    </source>
</evidence>
<reference evidence="1 2" key="1">
    <citation type="submission" date="2019-12" db="EMBL/GenBank/DDBJ databases">
        <authorList>
            <person name="Woiski C."/>
        </authorList>
    </citation>
    <scope>NUCLEOTIDE SEQUENCE [LARGE SCALE GENOMIC DNA]</scope>
    <source>
        <strain evidence="1 2">BOE100</strain>
    </source>
</reference>
<dbReference type="RefSeq" id="WP_156858551.1">
    <property type="nucleotide sequence ID" value="NZ_WOWR01000005.1"/>
</dbReference>
<dbReference type="Proteomes" id="UP000442695">
    <property type="component" value="Unassembled WGS sequence"/>
</dbReference>
<accession>A0A7V8EJG0</accession>
<proteinExistence type="predicted"/>
<sequence length="110" mass="12309">MNAFEVSLWAARKKACGGAMRFDGILANAFVMRVAVGNAHDMEGAEGGVWHRTAEVVRVGSLINYDYIETADGKRILILSHENSEAKNSFEHMRRFIAVNPDYFVPRQAH</sequence>
<protein>
    <submittedName>
        <fullName evidence="1">Uncharacterized protein</fullName>
    </submittedName>
</protein>
<name>A0A7V8EJG0_PSEPU</name>
<evidence type="ECO:0000313" key="2">
    <source>
        <dbReference type="Proteomes" id="UP000442695"/>
    </source>
</evidence>
<comment type="caution">
    <text evidence="1">The sequence shown here is derived from an EMBL/GenBank/DDBJ whole genome shotgun (WGS) entry which is preliminary data.</text>
</comment>
<dbReference type="EMBL" id="WOWR01000005">
    <property type="protein sequence ID" value="KAF0255657.1"/>
    <property type="molecule type" value="Genomic_DNA"/>
</dbReference>
<organism evidence="1 2">
    <name type="scientific">Pseudomonas putida</name>
    <name type="common">Arthrobacter siderocapsulatus</name>
    <dbReference type="NCBI Taxonomy" id="303"/>
    <lineage>
        <taxon>Bacteria</taxon>
        <taxon>Pseudomonadati</taxon>
        <taxon>Pseudomonadota</taxon>
        <taxon>Gammaproteobacteria</taxon>
        <taxon>Pseudomonadales</taxon>
        <taxon>Pseudomonadaceae</taxon>
        <taxon>Pseudomonas</taxon>
    </lineage>
</organism>